<reference evidence="17 18" key="1">
    <citation type="submission" date="2020-04" db="EMBL/GenBank/DDBJ databases">
        <title>Draft Genome Sequence of Streptomyces morookaense DSM 40503, an 8-azaguanine-producing strain.</title>
        <authorList>
            <person name="Qi J."/>
            <person name="Gao J.-M."/>
        </authorList>
    </citation>
    <scope>NUCLEOTIDE SEQUENCE [LARGE SCALE GENOMIC DNA]</scope>
    <source>
        <strain evidence="17 18">DSM 40503</strain>
    </source>
</reference>
<evidence type="ECO:0000256" key="6">
    <source>
        <dbReference type="ARBA" id="ARBA00022490"/>
    </source>
</evidence>
<protein>
    <recommendedName>
        <fullName evidence="5">Aminopeptidase N</fullName>
        <ecNumber evidence="4">3.4.11.2</ecNumber>
    </recommendedName>
    <alternativeName>
        <fullName evidence="12">Alanine aminopeptidase</fullName>
    </alternativeName>
    <alternativeName>
        <fullName evidence="13">Lysyl aminopeptidase</fullName>
    </alternativeName>
</protein>
<feature type="binding site" evidence="14">
    <location>
        <position position="296"/>
    </location>
    <ligand>
        <name>Zn(2+)</name>
        <dbReference type="ChEBI" id="CHEBI:29105"/>
        <note>catalytic</note>
    </ligand>
</feature>
<dbReference type="AlphaFoldDB" id="A0A7Y7B2K0"/>
<keyword evidence="18" id="KW-1185">Reference proteome</keyword>
<organism evidence="17 18">
    <name type="scientific">Streptomyces morookaense</name>
    <name type="common">Streptoverticillium morookaense</name>
    <dbReference type="NCBI Taxonomy" id="1970"/>
    <lineage>
        <taxon>Bacteria</taxon>
        <taxon>Bacillati</taxon>
        <taxon>Actinomycetota</taxon>
        <taxon>Actinomycetes</taxon>
        <taxon>Kitasatosporales</taxon>
        <taxon>Streptomycetaceae</taxon>
        <taxon>Streptomyces</taxon>
    </lineage>
</organism>
<evidence type="ECO:0000256" key="10">
    <source>
        <dbReference type="ARBA" id="ARBA00022833"/>
    </source>
</evidence>
<feature type="binding site" evidence="14">
    <location>
        <position position="273"/>
    </location>
    <ligand>
        <name>Zn(2+)</name>
        <dbReference type="ChEBI" id="CHEBI:29105"/>
        <note>catalytic</note>
    </ligand>
</feature>
<keyword evidence="8 14" id="KW-0479">Metal-binding</keyword>
<dbReference type="PRINTS" id="PR00756">
    <property type="entry name" value="ALADIPTASE"/>
</dbReference>
<evidence type="ECO:0000256" key="11">
    <source>
        <dbReference type="ARBA" id="ARBA00023049"/>
    </source>
</evidence>
<evidence type="ECO:0000259" key="16">
    <source>
        <dbReference type="Pfam" id="PF17900"/>
    </source>
</evidence>
<dbReference type="GO" id="GO:0008270">
    <property type="term" value="F:zinc ion binding"/>
    <property type="evidence" value="ECO:0007669"/>
    <property type="project" value="InterPro"/>
</dbReference>
<dbReference type="Pfam" id="PF17900">
    <property type="entry name" value="Peptidase_M1_N"/>
    <property type="match status" value="1"/>
</dbReference>
<sequence length="428" mass="47388">MRRYRIRLDWKPGSGRILAAATLTVVPVEPLEVIELDLARLHVSRVDLAGAPARFRHRRRKLLVAAPRPLPAGEPVEVTVHYRGVPRPVGIPELDDEAGWFTTREGIRVSGEPVGAPSWFPCNDRPDDKAAYRFEATVPDGWQVCANGTLTQRSPAGRGRTTWVYEHAGPMAPYLATLAIGRFVFHEQSGGPPGVLLRNAFPERLAERAAHDFGRQPQMLTAFTELFGPYPFEAYGAVVVDDDVGDPQEAQTFAVFGTDRVDGRRGYEDEVAHELAHQWFGNSAGISGWQDLWIKEGLATYAEWLWWEACGEAGARTLAAEHLAELRAADPDTVLADPGPAALFEDWVYSRSALTMYALRLTAGDEKFFRLIREWLARYRGGNGGTRGFIALAEQVTDMSLDGFFQEWIYRRALPGIPGPGPGAGRPE</sequence>
<dbReference type="RefSeq" id="WP_171079600.1">
    <property type="nucleotide sequence ID" value="NZ_BNBU01000003.1"/>
</dbReference>
<keyword evidence="10 14" id="KW-0862">Zinc</keyword>
<dbReference type="InterPro" id="IPR014782">
    <property type="entry name" value="Peptidase_M1_dom"/>
</dbReference>
<keyword evidence="6" id="KW-0963">Cytoplasm</keyword>
<dbReference type="GO" id="GO:0006508">
    <property type="term" value="P:proteolysis"/>
    <property type="evidence" value="ECO:0007669"/>
    <property type="project" value="UniProtKB-KW"/>
</dbReference>
<keyword evidence="7" id="KW-0645">Protease</keyword>
<accession>A0A7Y7B2K0</accession>
<evidence type="ECO:0000256" key="5">
    <source>
        <dbReference type="ARBA" id="ARBA00015611"/>
    </source>
</evidence>
<evidence type="ECO:0000256" key="2">
    <source>
        <dbReference type="ARBA" id="ARBA00004496"/>
    </source>
</evidence>
<evidence type="ECO:0000256" key="4">
    <source>
        <dbReference type="ARBA" id="ARBA00012564"/>
    </source>
</evidence>
<comment type="caution">
    <text evidence="17">The sequence shown here is derived from an EMBL/GenBank/DDBJ whole genome shotgun (WGS) entry which is preliminary data.</text>
</comment>
<dbReference type="PANTHER" id="PTHR45726:SF3">
    <property type="entry name" value="LEUKOTRIENE A-4 HYDROLASE"/>
    <property type="match status" value="1"/>
</dbReference>
<dbReference type="PANTHER" id="PTHR45726">
    <property type="entry name" value="LEUKOTRIENE A-4 HYDROLASE"/>
    <property type="match status" value="1"/>
</dbReference>
<dbReference type="Proteomes" id="UP000587462">
    <property type="component" value="Unassembled WGS sequence"/>
</dbReference>
<dbReference type="InterPro" id="IPR045357">
    <property type="entry name" value="Aminopeptidase_N-like_N"/>
</dbReference>
<feature type="domain" description="Aminopeptidase N-like N-terminal" evidence="16">
    <location>
        <begin position="3"/>
        <end position="175"/>
    </location>
</feature>
<evidence type="ECO:0000256" key="3">
    <source>
        <dbReference type="ARBA" id="ARBA00010136"/>
    </source>
</evidence>
<name>A0A7Y7B2K0_STRMO</name>
<evidence type="ECO:0000256" key="14">
    <source>
        <dbReference type="PIRSR" id="PIRSR634015-3"/>
    </source>
</evidence>
<dbReference type="InterPro" id="IPR042097">
    <property type="entry name" value="Aminopeptidase_N-like_N_sf"/>
</dbReference>
<dbReference type="InterPro" id="IPR027268">
    <property type="entry name" value="Peptidase_M4/M1_CTD_sf"/>
</dbReference>
<dbReference type="Gene3D" id="1.10.390.10">
    <property type="entry name" value="Neutral Protease Domain 2"/>
    <property type="match status" value="1"/>
</dbReference>
<evidence type="ECO:0000259" key="15">
    <source>
        <dbReference type="Pfam" id="PF01433"/>
    </source>
</evidence>
<evidence type="ECO:0000256" key="1">
    <source>
        <dbReference type="ARBA" id="ARBA00000098"/>
    </source>
</evidence>
<dbReference type="InterPro" id="IPR034015">
    <property type="entry name" value="M1_LTA4H"/>
</dbReference>
<dbReference type="SUPFAM" id="SSF63737">
    <property type="entry name" value="Leukotriene A4 hydrolase N-terminal domain"/>
    <property type="match status" value="1"/>
</dbReference>
<evidence type="ECO:0000313" key="17">
    <source>
        <dbReference type="EMBL" id="NVK77812.1"/>
    </source>
</evidence>
<dbReference type="GO" id="GO:0008237">
    <property type="term" value="F:metallopeptidase activity"/>
    <property type="evidence" value="ECO:0007669"/>
    <property type="project" value="UniProtKB-KW"/>
</dbReference>
<keyword evidence="11" id="KW-0482">Metalloprotease</keyword>
<comment type="cofactor">
    <cofactor evidence="14">
        <name>Zn(2+)</name>
        <dbReference type="ChEBI" id="CHEBI:29105"/>
    </cofactor>
    <text evidence="14">Binds 1 zinc ion per subunit.</text>
</comment>
<dbReference type="Gene3D" id="2.60.40.1730">
    <property type="entry name" value="tricorn interacting facor f3 domain"/>
    <property type="match status" value="1"/>
</dbReference>
<feature type="domain" description="Peptidase M1 membrane alanine aminopeptidase" evidence="15">
    <location>
        <begin position="267"/>
        <end position="408"/>
    </location>
</feature>
<comment type="catalytic activity">
    <reaction evidence="1">
        <text>Release of an N-terminal amino acid, Xaa-|-Yaa- from a peptide, amide or arylamide. Xaa is preferably Ala, but may be most amino acids including Pro (slow action). When a terminal hydrophobic residue is followed by a prolyl residue, the two may be released as an intact Xaa-Pro dipeptide.</text>
        <dbReference type="EC" id="3.4.11.2"/>
    </reaction>
</comment>
<dbReference type="EC" id="3.4.11.2" evidence="4"/>
<gene>
    <name evidence="17" type="ORF">HG542_09055</name>
</gene>
<evidence type="ECO:0000256" key="12">
    <source>
        <dbReference type="ARBA" id="ARBA00029811"/>
    </source>
</evidence>
<evidence type="ECO:0000256" key="13">
    <source>
        <dbReference type="ARBA" id="ARBA00031533"/>
    </source>
</evidence>
<comment type="similarity">
    <text evidence="3">Belongs to the peptidase M1 family.</text>
</comment>
<evidence type="ECO:0000256" key="7">
    <source>
        <dbReference type="ARBA" id="ARBA00022670"/>
    </source>
</evidence>
<dbReference type="GO" id="GO:0016285">
    <property type="term" value="F:alanyl aminopeptidase activity"/>
    <property type="evidence" value="ECO:0007669"/>
    <property type="project" value="UniProtKB-EC"/>
</dbReference>
<dbReference type="InterPro" id="IPR001930">
    <property type="entry name" value="Peptidase_M1"/>
</dbReference>
<dbReference type="Pfam" id="PF01433">
    <property type="entry name" value="Peptidase_M1"/>
    <property type="match status" value="1"/>
</dbReference>
<dbReference type="SUPFAM" id="SSF55486">
    <property type="entry name" value="Metalloproteases ('zincins'), catalytic domain"/>
    <property type="match status" value="1"/>
</dbReference>
<evidence type="ECO:0000313" key="18">
    <source>
        <dbReference type="Proteomes" id="UP000587462"/>
    </source>
</evidence>
<feature type="binding site" evidence="14">
    <location>
        <position position="277"/>
    </location>
    <ligand>
        <name>Zn(2+)</name>
        <dbReference type="ChEBI" id="CHEBI:29105"/>
        <note>catalytic</note>
    </ligand>
</feature>
<dbReference type="GO" id="GO:0005737">
    <property type="term" value="C:cytoplasm"/>
    <property type="evidence" value="ECO:0007669"/>
    <property type="project" value="UniProtKB-SubCell"/>
</dbReference>
<proteinExistence type="inferred from homology"/>
<dbReference type="EMBL" id="JABBXF010000016">
    <property type="protein sequence ID" value="NVK77812.1"/>
    <property type="molecule type" value="Genomic_DNA"/>
</dbReference>
<evidence type="ECO:0000256" key="8">
    <source>
        <dbReference type="ARBA" id="ARBA00022723"/>
    </source>
</evidence>
<dbReference type="CDD" id="cd09603">
    <property type="entry name" value="M1_APN_like"/>
    <property type="match status" value="1"/>
</dbReference>
<comment type="subcellular location">
    <subcellularLocation>
        <location evidence="2">Cytoplasm</location>
    </subcellularLocation>
</comment>
<keyword evidence="9" id="KW-0378">Hydrolase</keyword>
<evidence type="ECO:0000256" key="9">
    <source>
        <dbReference type="ARBA" id="ARBA00022801"/>
    </source>
</evidence>